<evidence type="ECO:0000313" key="2">
    <source>
        <dbReference type="Proteomes" id="UP000807353"/>
    </source>
</evidence>
<keyword evidence="2" id="KW-1185">Reference proteome</keyword>
<reference evidence="1" key="1">
    <citation type="submission" date="2020-11" db="EMBL/GenBank/DDBJ databases">
        <authorList>
            <consortium name="DOE Joint Genome Institute"/>
            <person name="Ahrendt S."/>
            <person name="Riley R."/>
            <person name="Andreopoulos W."/>
            <person name="Labutti K."/>
            <person name="Pangilinan J."/>
            <person name="Ruiz-Duenas F.J."/>
            <person name="Barrasa J.M."/>
            <person name="Sanchez-Garcia M."/>
            <person name="Camarero S."/>
            <person name="Miyauchi S."/>
            <person name="Serrano A."/>
            <person name="Linde D."/>
            <person name="Babiker R."/>
            <person name="Drula E."/>
            <person name="Ayuso-Fernandez I."/>
            <person name="Pacheco R."/>
            <person name="Padilla G."/>
            <person name="Ferreira P."/>
            <person name="Barriuso J."/>
            <person name="Kellner H."/>
            <person name="Castanera R."/>
            <person name="Alfaro M."/>
            <person name="Ramirez L."/>
            <person name="Pisabarro A.G."/>
            <person name="Kuo A."/>
            <person name="Tritt A."/>
            <person name="Lipzen A."/>
            <person name="He G."/>
            <person name="Yan M."/>
            <person name="Ng V."/>
            <person name="Cullen D."/>
            <person name="Martin F."/>
            <person name="Rosso M.-N."/>
            <person name="Henrissat B."/>
            <person name="Hibbett D."/>
            <person name="Martinez A.T."/>
            <person name="Grigoriev I.V."/>
        </authorList>
    </citation>
    <scope>NUCLEOTIDE SEQUENCE</scope>
    <source>
        <strain evidence="1">CBS 247.69</strain>
    </source>
</reference>
<dbReference type="AlphaFoldDB" id="A0A9P5XTS8"/>
<organism evidence="1 2">
    <name type="scientific">Collybia nuda</name>
    <dbReference type="NCBI Taxonomy" id="64659"/>
    <lineage>
        <taxon>Eukaryota</taxon>
        <taxon>Fungi</taxon>
        <taxon>Dikarya</taxon>
        <taxon>Basidiomycota</taxon>
        <taxon>Agaricomycotina</taxon>
        <taxon>Agaricomycetes</taxon>
        <taxon>Agaricomycetidae</taxon>
        <taxon>Agaricales</taxon>
        <taxon>Tricholomatineae</taxon>
        <taxon>Clitocybaceae</taxon>
        <taxon>Collybia</taxon>
    </lineage>
</organism>
<sequence>MLPYADLLTNASITSTSSCVFFFVCQAGLAPASHCCRMMPLHFPATHQDIFNIG</sequence>
<gene>
    <name evidence="1" type="ORF">BDZ94DRAFT_1275606</name>
</gene>
<dbReference type="Proteomes" id="UP000807353">
    <property type="component" value="Unassembled WGS sequence"/>
</dbReference>
<accession>A0A9P5XTS8</accession>
<evidence type="ECO:0000313" key="1">
    <source>
        <dbReference type="EMBL" id="KAF9456432.1"/>
    </source>
</evidence>
<protein>
    <submittedName>
        <fullName evidence="1">Uncharacterized protein</fullName>
    </submittedName>
</protein>
<comment type="caution">
    <text evidence="1">The sequence shown here is derived from an EMBL/GenBank/DDBJ whole genome shotgun (WGS) entry which is preliminary data.</text>
</comment>
<proteinExistence type="predicted"/>
<name>A0A9P5XTS8_9AGAR</name>
<dbReference type="EMBL" id="MU150426">
    <property type="protein sequence ID" value="KAF9456432.1"/>
    <property type="molecule type" value="Genomic_DNA"/>
</dbReference>